<dbReference type="Proteomes" id="UP000051621">
    <property type="component" value="Unassembled WGS sequence"/>
</dbReference>
<dbReference type="Pfam" id="PF08346">
    <property type="entry name" value="AntA"/>
    <property type="match status" value="1"/>
</dbReference>
<evidence type="ECO:0000313" key="3">
    <source>
        <dbReference type="Proteomes" id="UP000051621"/>
    </source>
</evidence>
<gene>
    <name evidence="2" type="ORF">FC81_GL000661</name>
</gene>
<reference evidence="2 3" key="1">
    <citation type="journal article" date="2015" name="Genome Announc.">
        <title>Expanding the biotechnology potential of lactobacilli through comparative genomics of 213 strains and associated genera.</title>
        <authorList>
            <person name="Sun Z."/>
            <person name="Harris H.M."/>
            <person name="McCann A."/>
            <person name="Guo C."/>
            <person name="Argimon S."/>
            <person name="Zhang W."/>
            <person name="Yang X."/>
            <person name="Jeffery I.B."/>
            <person name="Cooney J.C."/>
            <person name="Kagawa T.F."/>
            <person name="Liu W."/>
            <person name="Song Y."/>
            <person name="Salvetti E."/>
            <person name="Wrobel A."/>
            <person name="Rasinkangas P."/>
            <person name="Parkhill J."/>
            <person name="Rea M.C."/>
            <person name="O'Sullivan O."/>
            <person name="Ritari J."/>
            <person name="Douillard F.P."/>
            <person name="Paul Ross R."/>
            <person name="Yang R."/>
            <person name="Briner A.E."/>
            <person name="Felis G.E."/>
            <person name="de Vos W.M."/>
            <person name="Barrangou R."/>
            <person name="Klaenhammer T.R."/>
            <person name="Caufield P.W."/>
            <person name="Cui Y."/>
            <person name="Zhang H."/>
            <person name="O'Toole P.W."/>
        </authorList>
    </citation>
    <scope>NUCLEOTIDE SEQUENCE [LARGE SCALE GENOMIC DNA]</scope>
    <source>
        <strain evidence="2 3">DSM 19910</strain>
    </source>
</reference>
<dbReference type="OrthoDB" id="9812611at2"/>
<dbReference type="STRING" id="1423731.FC81_GL000661"/>
<dbReference type="AlphaFoldDB" id="A0A0R1M391"/>
<comment type="caution">
    <text evidence="2">The sequence shown here is derived from an EMBL/GenBank/DDBJ whole genome shotgun (WGS) entry which is preliminary data.</text>
</comment>
<dbReference type="PANTHER" id="PTHR36180:SF1">
    <property type="entry name" value="ANTA_ANTB ANTIREPRESSOR DOMAIN-CONTAINING PROTEIN"/>
    <property type="match status" value="1"/>
</dbReference>
<dbReference type="EMBL" id="AZEF01000012">
    <property type="protein sequence ID" value="KRL02496.1"/>
    <property type="molecule type" value="Genomic_DNA"/>
</dbReference>
<keyword evidence="3" id="KW-1185">Reference proteome</keyword>
<dbReference type="InterPro" id="IPR013557">
    <property type="entry name" value="AntA/B_antirep"/>
</dbReference>
<sequence>MKELIPTHRDNNGNILVSGRDLHKFLEVREKYTQWFERMSEYGFAENVDFTSLSEKSEKPFGGRPTVDHAMTIDMAKEISMLQRNEKGKQARKYFISIENKYKQSQLDTTNLSPELQMFNGLFKALAKNELATKQLDSKVDSISEIVAVSTKDWKNETNHLINKIARQQGNTGDAHRTIRTDIYADVDRRGGVSLNIRLTNLKRRMALEGASKTKLSKVNRVDVISQDKKLIEIYMAIVKEFAIKYGVWKDQY</sequence>
<feature type="domain" description="AntA/AntB antirepressor" evidence="1">
    <location>
        <begin position="17"/>
        <end position="85"/>
    </location>
</feature>
<name>A0A0R1M391_9LACO</name>
<evidence type="ECO:0000313" key="2">
    <source>
        <dbReference type="EMBL" id="KRL02496.1"/>
    </source>
</evidence>
<evidence type="ECO:0000259" key="1">
    <source>
        <dbReference type="Pfam" id="PF08346"/>
    </source>
</evidence>
<protein>
    <submittedName>
        <fullName evidence="2">Anti-repressor</fullName>
    </submittedName>
</protein>
<dbReference type="RefSeq" id="WP_057742827.1">
    <property type="nucleotide sequence ID" value="NZ_AZEF01000012.1"/>
</dbReference>
<organism evidence="2 3">
    <name type="scientific">Liquorilactobacillus capillatus DSM 19910</name>
    <dbReference type="NCBI Taxonomy" id="1423731"/>
    <lineage>
        <taxon>Bacteria</taxon>
        <taxon>Bacillati</taxon>
        <taxon>Bacillota</taxon>
        <taxon>Bacilli</taxon>
        <taxon>Lactobacillales</taxon>
        <taxon>Lactobacillaceae</taxon>
        <taxon>Liquorilactobacillus</taxon>
    </lineage>
</organism>
<proteinExistence type="predicted"/>
<dbReference type="PANTHER" id="PTHR36180">
    <property type="entry name" value="DNA-BINDING PROTEIN-RELATED-RELATED"/>
    <property type="match status" value="1"/>
</dbReference>
<accession>A0A0R1M391</accession>
<dbReference type="PATRIC" id="fig|1423731.3.peg.676"/>